<protein>
    <submittedName>
        <fullName evidence="1">Uncharacterized protein</fullName>
    </submittedName>
</protein>
<evidence type="ECO:0000313" key="1">
    <source>
        <dbReference type="EMBL" id="GAA0175467.1"/>
    </source>
</evidence>
<organism evidence="1 2">
    <name type="scientific">Lithospermum erythrorhizon</name>
    <name type="common">Purple gromwell</name>
    <name type="synonym">Lithospermum officinale var. erythrorhizon</name>
    <dbReference type="NCBI Taxonomy" id="34254"/>
    <lineage>
        <taxon>Eukaryota</taxon>
        <taxon>Viridiplantae</taxon>
        <taxon>Streptophyta</taxon>
        <taxon>Embryophyta</taxon>
        <taxon>Tracheophyta</taxon>
        <taxon>Spermatophyta</taxon>
        <taxon>Magnoliopsida</taxon>
        <taxon>eudicotyledons</taxon>
        <taxon>Gunneridae</taxon>
        <taxon>Pentapetalae</taxon>
        <taxon>asterids</taxon>
        <taxon>lamiids</taxon>
        <taxon>Boraginales</taxon>
        <taxon>Boraginaceae</taxon>
        <taxon>Boraginoideae</taxon>
        <taxon>Lithospermeae</taxon>
        <taxon>Lithospermum</taxon>
    </lineage>
</organism>
<reference evidence="1 2" key="1">
    <citation type="submission" date="2024-01" db="EMBL/GenBank/DDBJ databases">
        <title>The complete chloroplast genome sequence of Lithospermum erythrorhizon: insights into the phylogenetic relationship among Boraginaceae species and the maternal lineages of purple gromwells.</title>
        <authorList>
            <person name="Okada T."/>
            <person name="Watanabe K."/>
        </authorList>
    </citation>
    <scope>NUCLEOTIDE SEQUENCE [LARGE SCALE GENOMIC DNA]</scope>
</reference>
<dbReference type="Proteomes" id="UP001454036">
    <property type="component" value="Unassembled WGS sequence"/>
</dbReference>
<comment type="caution">
    <text evidence="1">The sequence shown here is derived from an EMBL/GenBank/DDBJ whole genome shotgun (WGS) entry which is preliminary data.</text>
</comment>
<proteinExistence type="predicted"/>
<gene>
    <name evidence="1" type="ORF">LIER_28634</name>
</gene>
<accession>A0AAV3RMD8</accession>
<name>A0AAV3RMD8_LITER</name>
<dbReference type="EMBL" id="BAABME010009606">
    <property type="protein sequence ID" value="GAA0175467.1"/>
    <property type="molecule type" value="Genomic_DNA"/>
</dbReference>
<sequence length="70" mass="7865">MDSEVTMVTFSTKGEYPNLHLCIHDHEEDEDTIYTTHPLLFKGSFPSWEALDGKGAGGDMNWTPGATYRD</sequence>
<keyword evidence="2" id="KW-1185">Reference proteome</keyword>
<evidence type="ECO:0000313" key="2">
    <source>
        <dbReference type="Proteomes" id="UP001454036"/>
    </source>
</evidence>
<dbReference type="AlphaFoldDB" id="A0AAV3RMD8"/>